<organism evidence="2 3">
    <name type="scientific">Solanum tuberosum</name>
    <name type="common">Potato</name>
    <dbReference type="NCBI Taxonomy" id="4113"/>
    <lineage>
        <taxon>Eukaryota</taxon>
        <taxon>Viridiplantae</taxon>
        <taxon>Streptophyta</taxon>
        <taxon>Embryophyta</taxon>
        <taxon>Tracheophyta</taxon>
        <taxon>Spermatophyta</taxon>
        <taxon>Magnoliopsida</taxon>
        <taxon>eudicotyledons</taxon>
        <taxon>Gunneridae</taxon>
        <taxon>Pentapetalae</taxon>
        <taxon>asterids</taxon>
        <taxon>lamiids</taxon>
        <taxon>Solanales</taxon>
        <taxon>Solanaceae</taxon>
        <taxon>Solanoideae</taxon>
        <taxon>Solaneae</taxon>
        <taxon>Solanum</taxon>
    </lineage>
</organism>
<reference evidence="2 3" key="1">
    <citation type="journal article" date="2021" name="bioRxiv">
        <title>Chromosome-scale and haplotype-resolved genome assembly of a tetraploid potato cultivar.</title>
        <authorList>
            <person name="Sun H."/>
            <person name="Jiao W.-B."/>
            <person name="Krause K."/>
            <person name="Campoy J.A."/>
            <person name="Goel M."/>
            <person name="Folz-Donahue K."/>
            <person name="Kukat C."/>
            <person name="Huettel B."/>
            <person name="Schneeberger K."/>
        </authorList>
    </citation>
    <scope>NUCLEOTIDE SEQUENCE [LARGE SCALE GENOMIC DNA]</scope>
    <source>
        <strain evidence="2">SolTubOtavaFocal</strain>
        <tissue evidence="2">Leaves</tissue>
    </source>
</reference>
<sequence length="108" mass="11873">MEGLDGSVFHIREIMCATQAEKKNLPLVLMMVAREILKNGFIAGQGLGEKLDGVVEPIKLPGKKYTFGLGYEATPKEVSSANLKKKNDIILPQPILLLNQSFSKEFIA</sequence>
<comment type="caution">
    <text evidence="2">The sequence shown here is derived from an EMBL/GenBank/DDBJ whole genome shotgun (WGS) entry which is preliminary data.</text>
</comment>
<evidence type="ECO:0000313" key="2">
    <source>
        <dbReference type="EMBL" id="KAH0748260.1"/>
    </source>
</evidence>
<accession>A0ABQ7UF86</accession>
<dbReference type="Pfam" id="PF01585">
    <property type="entry name" value="G-patch"/>
    <property type="match status" value="1"/>
</dbReference>
<dbReference type="Proteomes" id="UP000826656">
    <property type="component" value="Unassembled WGS sequence"/>
</dbReference>
<evidence type="ECO:0000313" key="3">
    <source>
        <dbReference type="Proteomes" id="UP000826656"/>
    </source>
</evidence>
<gene>
    <name evidence="2" type="ORF">KY290_027492</name>
</gene>
<evidence type="ECO:0000259" key="1">
    <source>
        <dbReference type="PROSITE" id="PS50174"/>
    </source>
</evidence>
<protein>
    <recommendedName>
        <fullName evidence="1">G-patch domain-containing protein</fullName>
    </recommendedName>
</protein>
<feature type="domain" description="G-patch" evidence="1">
    <location>
        <begin position="34"/>
        <end position="74"/>
    </location>
</feature>
<name>A0ABQ7UF86_SOLTU</name>
<proteinExistence type="predicted"/>
<dbReference type="EMBL" id="JAIVGD010000019">
    <property type="protein sequence ID" value="KAH0748260.1"/>
    <property type="molecule type" value="Genomic_DNA"/>
</dbReference>
<keyword evidence="3" id="KW-1185">Reference proteome</keyword>
<dbReference type="InterPro" id="IPR000467">
    <property type="entry name" value="G_patch_dom"/>
</dbReference>
<dbReference type="PROSITE" id="PS50174">
    <property type="entry name" value="G_PATCH"/>
    <property type="match status" value="1"/>
</dbReference>